<evidence type="ECO:0000313" key="3">
    <source>
        <dbReference type="EMBL" id="GAA2356261.1"/>
    </source>
</evidence>
<organism evidence="3 4">
    <name type="scientific">Dactylosporangium salmoneum</name>
    <dbReference type="NCBI Taxonomy" id="53361"/>
    <lineage>
        <taxon>Bacteria</taxon>
        <taxon>Bacillati</taxon>
        <taxon>Actinomycetota</taxon>
        <taxon>Actinomycetes</taxon>
        <taxon>Micromonosporales</taxon>
        <taxon>Micromonosporaceae</taxon>
        <taxon>Dactylosporangium</taxon>
    </lineage>
</organism>
<feature type="region of interest" description="Disordered" evidence="1">
    <location>
        <begin position="206"/>
        <end position="245"/>
    </location>
</feature>
<feature type="region of interest" description="Disordered" evidence="1">
    <location>
        <begin position="91"/>
        <end position="111"/>
    </location>
</feature>
<feature type="compositionally biased region" description="Low complexity" evidence="1">
    <location>
        <begin position="206"/>
        <end position="224"/>
    </location>
</feature>
<keyword evidence="2" id="KW-0812">Transmembrane</keyword>
<evidence type="ECO:0000313" key="4">
    <source>
        <dbReference type="Proteomes" id="UP001501444"/>
    </source>
</evidence>
<comment type="caution">
    <text evidence="3">The sequence shown here is derived from an EMBL/GenBank/DDBJ whole genome shotgun (WGS) entry which is preliminary data.</text>
</comment>
<feature type="transmembrane region" description="Helical" evidence="2">
    <location>
        <begin position="177"/>
        <end position="198"/>
    </location>
</feature>
<feature type="region of interest" description="Disordered" evidence="1">
    <location>
        <begin position="52"/>
        <end position="74"/>
    </location>
</feature>
<evidence type="ECO:0008006" key="5">
    <source>
        <dbReference type="Google" id="ProtNLM"/>
    </source>
</evidence>
<reference evidence="3 4" key="1">
    <citation type="journal article" date="2019" name="Int. J. Syst. Evol. Microbiol.">
        <title>The Global Catalogue of Microorganisms (GCM) 10K type strain sequencing project: providing services to taxonomists for standard genome sequencing and annotation.</title>
        <authorList>
            <consortium name="The Broad Institute Genomics Platform"/>
            <consortium name="The Broad Institute Genome Sequencing Center for Infectious Disease"/>
            <person name="Wu L."/>
            <person name="Ma J."/>
        </authorList>
    </citation>
    <scope>NUCLEOTIDE SEQUENCE [LARGE SCALE GENOMIC DNA]</scope>
    <source>
        <strain evidence="3 4">JCM 3272</strain>
    </source>
</reference>
<dbReference type="EMBL" id="BAAARV010000037">
    <property type="protein sequence ID" value="GAA2356261.1"/>
    <property type="molecule type" value="Genomic_DNA"/>
</dbReference>
<dbReference type="Proteomes" id="UP001501444">
    <property type="component" value="Unassembled WGS sequence"/>
</dbReference>
<keyword evidence="2" id="KW-1133">Transmembrane helix</keyword>
<accession>A0ABN3GN08</accession>
<sequence>MAGIVTLGRMPCPTCFFPGNAAAATQCANCGSPLTPAAGAYPGSPVAYDVTPISNPGGAGQPPPQYPSGGYPQVAPPAVYPPGVPQVPAGGYPQVPASGYPQAPTGGYPQVQPQYPPGGYPQVQPQYPPGGYPQLPPVSGAPYPGVPVSPTPISVTPISGSPQPGYYPPLKPSRSRVLLSLTVIVVVLVIASTVIAVVRLTGGNGTQTAAASGTATATTAAPAPDGTPPGPTANGGSGTATTGDPKAQAAAVDALLDASIASRTKLNAAIDLVGKCTMIDKAIADMQTVGTERQSQVDNIARFDLSAIPEGEQLRGMLKEALGFSLAADRNFVPWGQAQQASGCSGGGQDYYDEAQRQSKNASDAKGRFLGVWNPVASRYGLRNRSSNDI</sequence>
<proteinExistence type="predicted"/>
<evidence type="ECO:0000256" key="2">
    <source>
        <dbReference type="SAM" id="Phobius"/>
    </source>
</evidence>
<keyword evidence="2" id="KW-0472">Membrane</keyword>
<protein>
    <recommendedName>
        <fullName evidence="5">Zinc ribbon domain-containing protein</fullName>
    </recommendedName>
</protein>
<name>A0ABN3GN08_9ACTN</name>
<evidence type="ECO:0000256" key="1">
    <source>
        <dbReference type="SAM" id="MobiDB-lite"/>
    </source>
</evidence>
<gene>
    <name evidence="3" type="ORF">GCM10010170_049090</name>
</gene>
<keyword evidence="4" id="KW-1185">Reference proteome</keyword>